<evidence type="ECO:0000256" key="13">
    <source>
        <dbReference type="ARBA" id="ARBA00048057"/>
    </source>
</evidence>
<evidence type="ECO:0000256" key="6">
    <source>
        <dbReference type="ARBA" id="ARBA00022525"/>
    </source>
</evidence>
<accession>A9PHI9</accession>
<evidence type="ECO:0000256" key="2">
    <source>
        <dbReference type="ARBA" id="ARBA00004555"/>
    </source>
</evidence>
<dbReference type="InterPro" id="IPR038445">
    <property type="entry name" value="NCDase_C_sf"/>
</dbReference>
<evidence type="ECO:0000256" key="9">
    <source>
        <dbReference type="ARBA" id="ARBA00022824"/>
    </source>
</evidence>
<dbReference type="InterPro" id="IPR031331">
    <property type="entry name" value="NEUT/ALK_ceramidase_C"/>
</dbReference>
<evidence type="ECO:0000256" key="8">
    <source>
        <dbReference type="ARBA" id="ARBA00022801"/>
    </source>
</evidence>
<keyword evidence="7" id="KW-0732">Signal</keyword>
<keyword evidence="10" id="KW-0443">Lipid metabolism</keyword>
<protein>
    <recommendedName>
        <fullName evidence="5">ceramidase</fullName>
        <ecNumber evidence="5">3.5.1.23</ecNumber>
    </recommendedName>
</protein>
<comment type="similarity">
    <text evidence="4">Belongs to the neutral ceramidase family.</text>
</comment>
<evidence type="ECO:0000256" key="11">
    <source>
        <dbReference type="ARBA" id="ARBA00023034"/>
    </source>
</evidence>
<keyword evidence="8" id="KW-0378">Hydrolase</keyword>
<keyword evidence="10" id="KW-0746">Sphingolipid metabolism</keyword>
<dbReference type="AlphaFoldDB" id="A9PHI9"/>
<dbReference type="GO" id="GO:0016020">
    <property type="term" value="C:membrane"/>
    <property type="evidence" value="ECO:0007669"/>
    <property type="project" value="GOC"/>
</dbReference>
<evidence type="ECO:0000256" key="12">
    <source>
        <dbReference type="ARBA" id="ARBA00023180"/>
    </source>
</evidence>
<evidence type="ECO:0000256" key="14">
    <source>
        <dbReference type="PIRSR" id="PIRSR606823-2"/>
    </source>
</evidence>
<evidence type="ECO:0000256" key="3">
    <source>
        <dbReference type="ARBA" id="ARBA00004613"/>
    </source>
</evidence>
<dbReference type="GO" id="GO:0017040">
    <property type="term" value="F:N-acylsphingosine amidohydrolase activity"/>
    <property type="evidence" value="ECO:0007669"/>
    <property type="project" value="UniProtKB-EC"/>
</dbReference>
<comment type="cofactor">
    <cofactor evidence="14">
        <name>Zn(2+)</name>
        <dbReference type="ChEBI" id="CHEBI:29105"/>
    </cofactor>
    <text evidence="14">Binds 1 zinc ion per subunit.</text>
</comment>
<dbReference type="GO" id="GO:0046872">
    <property type="term" value="F:metal ion binding"/>
    <property type="evidence" value="ECO:0007669"/>
    <property type="project" value="UniProtKB-KW"/>
</dbReference>
<evidence type="ECO:0000256" key="10">
    <source>
        <dbReference type="ARBA" id="ARBA00022919"/>
    </source>
</evidence>
<dbReference type="PANTHER" id="PTHR12670">
    <property type="entry name" value="CERAMIDASE"/>
    <property type="match status" value="1"/>
</dbReference>
<comment type="subcellular location">
    <subcellularLocation>
        <location evidence="1">Endoplasmic reticulum</location>
    </subcellularLocation>
    <subcellularLocation>
        <location evidence="2">Golgi apparatus</location>
    </subcellularLocation>
    <subcellularLocation>
        <location evidence="3">Secreted</location>
    </subcellularLocation>
</comment>
<dbReference type="GO" id="GO:0034599">
    <property type="term" value="P:cellular response to oxidative stress"/>
    <property type="evidence" value="ECO:0007669"/>
    <property type="project" value="UniProtKB-ARBA"/>
</dbReference>
<evidence type="ECO:0000259" key="16">
    <source>
        <dbReference type="Pfam" id="PF17048"/>
    </source>
</evidence>
<dbReference type="InterPro" id="IPR031329">
    <property type="entry name" value="NEUT/ALK_ceramidase_N"/>
</dbReference>
<feature type="binding site" evidence="14">
    <location>
        <position position="73"/>
    </location>
    <ligand>
        <name>Zn(2+)</name>
        <dbReference type="ChEBI" id="CHEBI:29105"/>
    </ligand>
</feature>
<evidence type="ECO:0000259" key="15">
    <source>
        <dbReference type="Pfam" id="PF04734"/>
    </source>
</evidence>
<feature type="domain" description="Neutral/alkaline non-lysosomal ceramidase N-terminal" evidence="15">
    <location>
        <begin position="1"/>
        <end position="102"/>
    </location>
</feature>
<reference evidence="17" key="1">
    <citation type="journal article" date="2008" name="BMC Genomics">
        <title>Analysis of 4,664 high-quality sequence-finished poplar full-length cDNA clones and their utility for the discovery of genes responding to insect feeding.</title>
        <authorList>
            <person name="Ralph S.G."/>
            <person name="Chun H.J."/>
            <person name="Cooper D."/>
            <person name="Kirkpatrick R."/>
            <person name="Kolosova N."/>
            <person name="Gunter L."/>
            <person name="Tuskan G.A."/>
            <person name="Douglas C.J."/>
            <person name="Holt R.A."/>
            <person name="Jones S.J."/>
            <person name="Marra M.A."/>
            <person name="Bohlmann J."/>
        </authorList>
    </citation>
    <scope>NUCLEOTIDE SEQUENCE</scope>
    <source>
        <tissue evidence="17">Young and mature leaves</tissue>
    </source>
</reference>
<evidence type="ECO:0000313" key="17">
    <source>
        <dbReference type="EMBL" id="ABK95842.1"/>
    </source>
</evidence>
<keyword evidence="12" id="KW-0325">Glycoprotein</keyword>
<keyword evidence="11" id="KW-0333">Golgi apparatus</keyword>
<evidence type="ECO:0000256" key="7">
    <source>
        <dbReference type="ARBA" id="ARBA00022729"/>
    </source>
</evidence>
<dbReference type="FunFam" id="2.60.40.2300:FF:000002">
    <property type="entry name" value="Neutral/alkaline non-lysosomal ceramidase"/>
    <property type="match status" value="1"/>
</dbReference>
<evidence type="ECO:0000256" key="1">
    <source>
        <dbReference type="ARBA" id="ARBA00004240"/>
    </source>
</evidence>
<dbReference type="PANTHER" id="PTHR12670:SF1">
    <property type="entry name" value="NEUTRAL CERAMIDASE"/>
    <property type="match status" value="1"/>
</dbReference>
<dbReference type="EMBL" id="EF147842">
    <property type="protein sequence ID" value="ABK95842.1"/>
    <property type="molecule type" value="mRNA"/>
</dbReference>
<dbReference type="Pfam" id="PF17048">
    <property type="entry name" value="Ceramidse_alk_C"/>
    <property type="match status" value="1"/>
</dbReference>
<keyword evidence="14" id="KW-0479">Metal-binding</keyword>
<dbReference type="EC" id="3.5.1.23" evidence="5"/>
<keyword evidence="14" id="KW-0862">Zinc</keyword>
<evidence type="ECO:0000256" key="4">
    <source>
        <dbReference type="ARBA" id="ARBA00009835"/>
    </source>
</evidence>
<keyword evidence="9" id="KW-0256">Endoplasmic reticulum</keyword>
<feature type="binding site" evidence="14">
    <location>
        <position position="30"/>
    </location>
    <ligand>
        <name>Zn(2+)</name>
        <dbReference type="ChEBI" id="CHEBI:29105"/>
    </ligand>
</feature>
<evidence type="ECO:0000256" key="5">
    <source>
        <dbReference type="ARBA" id="ARBA00011891"/>
    </source>
</evidence>
<dbReference type="GO" id="GO:0046514">
    <property type="term" value="P:ceramide catabolic process"/>
    <property type="evidence" value="ECO:0007669"/>
    <property type="project" value="InterPro"/>
</dbReference>
<comment type="catalytic activity">
    <reaction evidence="13">
        <text>an N-acylsphing-4-enine + H2O = sphing-4-enine + a fatty acid</text>
        <dbReference type="Rhea" id="RHEA:20856"/>
        <dbReference type="ChEBI" id="CHEBI:15377"/>
        <dbReference type="ChEBI" id="CHEBI:28868"/>
        <dbReference type="ChEBI" id="CHEBI:52639"/>
        <dbReference type="ChEBI" id="CHEBI:57756"/>
        <dbReference type="EC" id="3.5.1.23"/>
    </reaction>
</comment>
<name>A9PHI9_POPTR</name>
<dbReference type="Gene3D" id="2.60.40.2300">
    <property type="entry name" value="Neutral/alkaline non-lysosomal ceramidase, C-terminal domain"/>
    <property type="match status" value="1"/>
</dbReference>
<feature type="domain" description="Neutral/alkaline non-lysosomal ceramidase C-terminal" evidence="16">
    <location>
        <begin position="104"/>
        <end position="267"/>
    </location>
</feature>
<organism evidence="17">
    <name type="scientific">Populus trichocarpa</name>
    <name type="common">Western balsam poplar</name>
    <name type="synonym">Populus balsamifera subsp. trichocarpa</name>
    <dbReference type="NCBI Taxonomy" id="3694"/>
    <lineage>
        <taxon>Eukaryota</taxon>
        <taxon>Viridiplantae</taxon>
        <taxon>Streptophyta</taxon>
        <taxon>Embryophyta</taxon>
        <taxon>Tracheophyta</taxon>
        <taxon>Spermatophyta</taxon>
        <taxon>Magnoliopsida</taxon>
        <taxon>eudicotyledons</taxon>
        <taxon>Gunneridae</taxon>
        <taxon>Pentapetalae</taxon>
        <taxon>rosids</taxon>
        <taxon>fabids</taxon>
        <taxon>Malpighiales</taxon>
        <taxon>Salicaceae</taxon>
        <taxon>Saliceae</taxon>
        <taxon>Populus</taxon>
    </lineage>
</organism>
<dbReference type="GO" id="GO:0005783">
    <property type="term" value="C:endoplasmic reticulum"/>
    <property type="evidence" value="ECO:0007669"/>
    <property type="project" value="UniProtKB-SubCell"/>
</dbReference>
<dbReference type="ExpressionAtlas" id="A9PHI9">
    <property type="expression patterns" value="baseline and differential"/>
</dbReference>
<proteinExistence type="evidence at transcript level"/>
<sequence length="268" mass="29528">MKKPYDWAPSILPIQILRIGQLVILSVPGEFTTMAGRRLKDAVKTVLMSSGNSEFNSNIHVVIAGLTNTYSQYVTTFEEYEVQRYEGASTLFGPHTLSAYIQEFKKLATALAIGQSVEPGPQPPDLLDKQISLLTPVVMDATPPGVNFGDCSSDVPQNSTFKRGDTVTVVFWSACPRNDLMTEGTFSLVEILQGKDSWFPAYDDDDFCLRFKWSRPSKLSTRSQATIEWRIPQSASPGVYRIRHFGAAKGLLGSISHFTGSSSAFVVT</sequence>
<dbReference type="Pfam" id="PF04734">
    <property type="entry name" value="Ceramidase_alk"/>
    <property type="match status" value="1"/>
</dbReference>
<dbReference type="GO" id="GO:0005576">
    <property type="term" value="C:extracellular region"/>
    <property type="evidence" value="ECO:0007669"/>
    <property type="project" value="UniProtKB-SubCell"/>
</dbReference>
<dbReference type="InterPro" id="IPR006823">
    <property type="entry name" value="Ceramidase_alk"/>
</dbReference>
<dbReference type="GO" id="GO:0005794">
    <property type="term" value="C:Golgi apparatus"/>
    <property type="evidence" value="ECO:0007669"/>
    <property type="project" value="UniProtKB-SubCell"/>
</dbReference>
<keyword evidence="6" id="KW-0964">Secreted</keyword>